<gene>
    <name evidence="1" type="ORF">CDAR_596671</name>
</gene>
<proteinExistence type="predicted"/>
<evidence type="ECO:0000313" key="1">
    <source>
        <dbReference type="EMBL" id="GIY80468.1"/>
    </source>
</evidence>
<dbReference type="Proteomes" id="UP001054837">
    <property type="component" value="Unassembled WGS sequence"/>
</dbReference>
<sequence>MKGTNFFICVGIFTAGDSRKNTLERLLLFAFPHNTSTPKKFTVPIVTEDFTLRNSNNLQKCIAAILLGSGGSSANGNAFQKCDLPQFSSVFGARSLQAVLMEAVWQMHAE</sequence>
<evidence type="ECO:0000313" key="2">
    <source>
        <dbReference type="Proteomes" id="UP001054837"/>
    </source>
</evidence>
<comment type="caution">
    <text evidence="1">The sequence shown here is derived from an EMBL/GenBank/DDBJ whole genome shotgun (WGS) entry which is preliminary data.</text>
</comment>
<accession>A0AAV4WDN4</accession>
<dbReference type="AlphaFoldDB" id="A0AAV4WDN4"/>
<name>A0AAV4WDN4_9ARAC</name>
<keyword evidence="2" id="KW-1185">Reference proteome</keyword>
<dbReference type="EMBL" id="BPLQ01014509">
    <property type="protein sequence ID" value="GIY80468.1"/>
    <property type="molecule type" value="Genomic_DNA"/>
</dbReference>
<reference evidence="1 2" key="1">
    <citation type="submission" date="2021-06" db="EMBL/GenBank/DDBJ databases">
        <title>Caerostris darwini draft genome.</title>
        <authorList>
            <person name="Kono N."/>
            <person name="Arakawa K."/>
        </authorList>
    </citation>
    <scope>NUCLEOTIDE SEQUENCE [LARGE SCALE GENOMIC DNA]</scope>
</reference>
<organism evidence="1 2">
    <name type="scientific">Caerostris darwini</name>
    <dbReference type="NCBI Taxonomy" id="1538125"/>
    <lineage>
        <taxon>Eukaryota</taxon>
        <taxon>Metazoa</taxon>
        <taxon>Ecdysozoa</taxon>
        <taxon>Arthropoda</taxon>
        <taxon>Chelicerata</taxon>
        <taxon>Arachnida</taxon>
        <taxon>Araneae</taxon>
        <taxon>Araneomorphae</taxon>
        <taxon>Entelegynae</taxon>
        <taxon>Araneoidea</taxon>
        <taxon>Araneidae</taxon>
        <taxon>Caerostris</taxon>
    </lineage>
</organism>
<protein>
    <submittedName>
        <fullName evidence="1">Uncharacterized protein</fullName>
    </submittedName>
</protein>